<keyword evidence="11" id="KW-1185">Reference proteome</keyword>
<keyword evidence="4 8" id="KW-0812">Transmembrane</keyword>
<keyword evidence="5 8" id="KW-1133">Transmembrane helix</keyword>
<comment type="subcellular location">
    <subcellularLocation>
        <location evidence="1">Cell membrane</location>
        <topology evidence="1">Multi-pass membrane protein</topology>
    </subcellularLocation>
</comment>
<dbReference type="PANTHER" id="PTHR23502:SF186">
    <property type="entry name" value="MAJOR FACILITATOR SUPERFAMILY (MFS) PROFILE DOMAIN-CONTAINING PROTEIN"/>
    <property type="match status" value="1"/>
</dbReference>
<evidence type="ECO:0000313" key="10">
    <source>
        <dbReference type="EMBL" id="KAF9891453.1"/>
    </source>
</evidence>
<dbReference type="SUPFAM" id="SSF103473">
    <property type="entry name" value="MFS general substrate transporter"/>
    <property type="match status" value="1"/>
</dbReference>
<proteinExistence type="inferred from homology"/>
<feature type="domain" description="Major facilitator superfamily (MFS) profile" evidence="9">
    <location>
        <begin position="75"/>
        <end position="503"/>
    </location>
</feature>
<sequence length="530" mass="57925">MGKENLSTGLQRFKLDSSPRIPFWRLILDQKAITLEIVEYPYPGSGTEDDPFVIFWIPNDARNPMLFRTSAKIGITCVVSMATFVVAVASSGYSGAIEQVTSDFHVSNTVATLGLSLFVMGFALGPLLWAPVSEIVGRQLPFFISFGAMAVFFAGCAAAQNIHGLLILRFLAGAFGSAPLTNAGGVISDIFPARQRGLALSLFAAAPWMGPVLGPPIGGYLGMNAGWRWVEGFLAMLAGLFWILMACLVPETYAPLLLRQRAKKLSQITGKVYRSSLEKGNAANLSFKNVFSTSLLRPWVLLFREPIVLILSIYIAVIYGALFMMFAAFPIVYQKERGWNQGVGGLAFMGILVGMVFAIIYAIPDNSRYSKTCDRHGGHAPPEARLPPVMLASICIPVGLFWFAWTNGPSIHWMASIAAGVPFGFGVVLVYLGVMSYLVDAYTMYAASVLAANTVLRSLFGATFPLFTTYMYDSLGIHWASSVPAFIALACMPFPFLFYRYGKEIRKRCKYAAVSEVYTQELQHGGKHDV</sequence>
<feature type="transmembrane region" description="Helical" evidence="8">
    <location>
        <begin position="345"/>
        <end position="363"/>
    </location>
</feature>
<comment type="caution">
    <text evidence="10">The sequence shown here is derived from an EMBL/GenBank/DDBJ whole genome shotgun (WGS) entry which is preliminary data.</text>
</comment>
<feature type="transmembrane region" description="Helical" evidence="8">
    <location>
        <begin position="307"/>
        <end position="333"/>
    </location>
</feature>
<evidence type="ECO:0000313" key="11">
    <source>
        <dbReference type="Proteomes" id="UP001194746"/>
    </source>
</evidence>
<dbReference type="Proteomes" id="UP001194746">
    <property type="component" value="Unassembled WGS sequence"/>
</dbReference>
<dbReference type="AlphaFoldDB" id="A0AAD4CTE6"/>
<feature type="transmembrane region" description="Helical" evidence="8">
    <location>
        <begin position="384"/>
        <end position="405"/>
    </location>
</feature>
<evidence type="ECO:0000256" key="8">
    <source>
        <dbReference type="SAM" id="Phobius"/>
    </source>
</evidence>
<feature type="transmembrane region" description="Helical" evidence="8">
    <location>
        <begin position="479"/>
        <end position="499"/>
    </location>
</feature>
<evidence type="ECO:0000256" key="2">
    <source>
        <dbReference type="ARBA" id="ARBA00022448"/>
    </source>
</evidence>
<accession>A0AAD4CTE6</accession>
<dbReference type="InterPro" id="IPR011701">
    <property type="entry name" value="MFS"/>
</dbReference>
<feature type="transmembrane region" description="Helical" evidence="8">
    <location>
        <begin position="166"/>
        <end position="187"/>
    </location>
</feature>
<keyword evidence="2" id="KW-0813">Transport</keyword>
<dbReference type="FunFam" id="1.20.1250.20:FF:000266">
    <property type="entry name" value="MFS multidrug transporter, putative"/>
    <property type="match status" value="1"/>
</dbReference>
<feature type="transmembrane region" description="Helical" evidence="8">
    <location>
        <begin position="411"/>
        <end position="432"/>
    </location>
</feature>
<evidence type="ECO:0000256" key="6">
    <source>
        <dbReference type="ARBA" id="ARBA00023136"/>
    </source>
</evidence>
<reference evidence="10" key="2">
    <citation type="submission" date="2020-02" db="EMBL/GenBank/DDBJ databases">
        <authorList>
            <person name="Gilchrist C.L.M."/>
            <person name="Chooi Y.-H."/>
        </authorList>
    </citation>
    <scope>NUCLEOTIDE SEQUENCE</scope>
    <source>
        <strain evidence="10">MST-FP2251</strain>
    </source>
</reference>
<dbReference type="PROSITE" id="PS50850">
    <property type="entry name" value="MFS"/>
    <property type="match status" value="1"/>
</dbReference>
<evidence type="ECO:0000259" key="9">
    <source>
        <dbReference type="PROSITE" id="PS50850"/>
    </source>
</evidence>
<feature type="transmembrane region" description="Helical" evidence="8">
    <location>
        <begin position="71"/>
        <end position="90"/>
    </location>
</feature>
<keyword evidence="6 8" id="KW-0472">Membrane</keyword>
<dbReference type="EMBL" id="VCAU01000018">
    <property type="protein sequence ID" value="KAF9891453.1"/>
    <property type="molecule type" value="Genomic_DNA"/>
</dbReference>
<evidence type="ECO:0000256" key="4">
    <source>
        <dbReference type="ARBA" id="ARBA00022692"/>
    </source>
</evidence>
<feature type="transmembrane region" description="Helical" evidence="8">
    <location>
        <begin position="142"/>
        <end position="160"/>
    </location>
</feature>
<dbReference type="InterPro" id="IPR020846">
    <property type="entry name" value="MFS_dom"/>
</dbReference>
<comment type="similarity">
    <text evidence="7">Belongs to the major facilitator superfamily. DHA1 family. Polyamines/proton antiporter (TC 2.A.1.2.16) subfamily.</text>
</comment>
<gene>
    <name evidence="10" type="ORF">FE257_003919</name>
</gene>
<organism evidence="10 11">
    <name type="scientific">Aspergillus nanangensis</name>
    <dbReference type="NCBI Taxonomy" id="2582783"/>
    <lineage>
        <taxon>Eukaryota</taxon>
        <taxon>Fungi</taxon>
        <taxon>Dikarya</taxon>
        <taxon>Ascomycota</taxon>
        <taxon>Pezizomycotina</taxon>
        <taxon>Eurotiomycetes</taxon>
        <taxon>Eurotiomycetidae</taxon>
        <taxon>Eurotiales</taxon>
        <taxon>Aspergillaceae</taxon>
        <taxon>Aspergillus</taxon>
        <taxon>Aspergillus subgen. Circumdati</taxon>
    </lineage>
</organism>
<reference evidence="10" key="1">
    <citation type="journal article" date="2019" name="Beilstein J. Org. Chem.">
        <title>Nanangenines: drimane sesquiterpenoids as the dominant metabolite cohort of a novel Australian fungus, Aspergillus nanangensis.</title>
        <authorList>
            <person name="Lacey H.J."/>
            <person name="Gilchrist C.L.M."/>
            <person name="Crombie A."/>
            <person name="Kalaitzis J.A."/>
            <person name="Vuong D."/>
            <person name="Rutledge P.J."/>
            <person name="Turner P."/>
            <person name="Pitt J.I."/>
            <person name="Lacey E."/>
            <person name="Chooi Y.H."/>
            <person name="Piggott A.M."/>
        </authorList>
    </citation>
    <scope>NUCLEOTIDE SEQUENCE</scope>
    <source>
        <strain evidence="10">MST-FP2251</strain>
    </source>
</reference>
<dbReference type="GO" id="GO:0022857">
    <property type="term" value="F:transmembrane transporter activity"/>
    <property type="evidence" value="ECO:0007669"/>
    <property type="project" value="InterPro"/>
</dbReference>
<dbReference type="GO" id="GO:0005886">
    <property type="term" value="C:plasma membrane"/>
    <property type="evidence" value="ECO:0007669"/>
    <property type="project" value="UniProtKB-SubCell"/>
</dbReference>
<evidence type="ECO:0000256" key="3">
    <source>
        <dbReference type="ARBA" id="ARBA00022475"/>
    </source>
</evidence>
<dbReference type="CDD" id="cd17323">
    <property type="entry name" value="MFS_Tpo1_MDR_like"/>
    <property type="match status" value="1"/>
</dbReference>
<keyword evidence="3" id="KW-1003">Cell membrane</keyword>
<evidence type="ECO:0000256" key="1">
    <source>
        <dbReference type="ARBA" id="ARBA00004651"/>
    </source>
</evidence>
<feature type="transmembrane region" description="Helical" evidence="8">
    <location>
        <begin position="444"/>
        <end position="467"/>
    </location>
</feature>
<protein>
    <recommendedName>
        <fullName evidence="9">Major facilitator superfamily (MFS) profile domain-containing protein</fullName>
    </recommendedName>
</protein>
<dbReference type="PANTHER" id="PTHR23502">
    <property type="entry name" value="MAJOR FACILITATOR SUPERFAMILY"/>
    <property type="match status" value="1"/>
</dbReference>
<dbReference type="InterPro" id="IPR036259">
    <property type="entry name" value="MFS_trans_sf"/>
</dbReference>
<name>A0AAD4CTE6_ASPNN</name>
<dbReference type="Gene3D" id="1.20.1250.20">
    <property type="entry name" value="MFS general substrate transporter like domains"/>
    <property type="match status" value="1"/>
</dbReference>
<feature type="transmembrane region" description="Helical" evidence="8">
    <location>
        <begin position="110"/>
        <end position="130"/>
    </location>
</feature>
<dbReference type="Pfam" id="PF07690">
    <property type="entry name" value="MFS_1"/>
    <property type="match status" value="1"/>
</dbReference>
<evidence type="ECO:0000256" key="7">
    <source>
        <dbReference type="ARBA" id="ARBA00038459"/>
    </source>
</evidence>
<feature type="transmembrane region" description="Helical" evidence="8">
    <location>
        <begin position="199"/>
        <end position="221"/>
    </location>
</feature>
<feature type="transmembrane region" description="Helical" evidence="8">
    <location>
        <begin position="233"/>
        <end position="258"/>
    </location>
</feature>
<evidence type="ECO:0000256" key="5">
    <source>
        <dbReference type="ARBA" id="ARBA00022989"/>
    </source>
</evidence>